<keyword evidence="3" id="KW-1185">Reference proteome</keyword>
<dbReference type="InterPro" id="IPR026960">
    <property type="entry name" value="RVT-Znf"/>
</dbReference>
<reference evidence="2" key="1">
    <citation type="journal article" date="2023" name="Plant J.">
        <title>Genome sequences and population genomics provide insights into the demographic history, inbreeding, and mutation load of two 'living fossil' tree species of Dipteronia.</title>
        <authorList>
            <person name="Feng Y."/>
            <person name="Comes H.P."/>
            <person name="Chen J."/>
            <person name="Zhu S."/>
            <person name="Lu R."/>
            <person name="Zhang X."/>
            <person name="Li P."/>
            <person name="Qiu J."/>
            <person name="Olsen K.M."/>
            <person name="Qiu Y."/>
        </authorList>
    </citation>
    <scope>NUCLEOTIDE SEQUENCE</scope>
    <source>
        <strain evidence="2">NBL</strain>
    </source>
</reference>
<proteinExistence type="predicted"/>
<comment type="caution">
    <text evidence="2">The sequence shown here is derived from an EMBL/GenBank/DDBJ whole genome shotgun (WGS) entry which is preliminary data.</text>
</comment>
<dbReference type="AlphaFoldDB" id="A0AAE0A3D9"/>
<name>A0AAE0A3D9_9ROSI</name>
<dbReference type="Pfam" id="PF13966">
    <property type="entry name" value="zf-RVT"/>
    <property type="match status" value="1"/>
</dbReference>
<organism evidence="2 3">
    <name type="scientific">Dipteronia sinensis</name>
    <dbReference type="NCBI Taxonomy" id="43782"/>
    <lineage>
        <taxon>Eukaryota</taxon>
        <taxon>Viridiplantae</taxon>
        <taxon>Streptophyta</taxon>
        <taxon>Embryophyta</taxon>
        <taxon>Tracheophyta</taxon>
        <taxon>Spermatophyta</taxon>
        <taxon>Magnoliopsida</taxon>
        <taxon>eudicotyledons</taxon>
        <taxon>Gunneridae</taxon>
        <taxon>Pentapetalae</taxon>
        <taxon>rosids</taxon>
        <taxon>malvids</taxon>
        <taxon>Sapindales</taxon>
        <taxon>Sapindaceae</taxon>
        <taxon>Hippocastanoideae</taxon>
        <taxon>Acereae</taxon>
        <taxon>Dipteronia</taxon>
    </lineage>
</organism>
<gene>
    <name evidence="2" type="ORF">Dsin_022977</name>
</gene>
<protein>
    <recommendedName>
        <fullName evidence="1">Reverse transcriptase zinc-binding domain-containing protein</fullName>
    </recommendedName>
</protein>
<dbReference type="PANTHER" id="PTHR36617">
    <property type="entry name" value="PROTEIN, PUTATIVE-RELATED"/>
    <property type="match status" value="1"/>
</dbReference>
<evidence type="ECO:0000259" key="1">
    <source>
        <dbReference type="Pfam" id="PF13966"/>
    </source>
</evidence>
<evidence type="ECO:0000313" key="2">
    <source>
        <dbReference type="EMBL" id="KAK3199562.1"/>
    </source>
</evidence>
<dbReference type="PANTHER" id="PTHR36617:SF5">
    <property type="entry name" value="OS05G0421675 PROTEIN"/>
    <property type="match status" value="1"/>
</dbReference>
<evidence type="ECO:0000313" key="3">
    <source>
        <dbReference type="Proteomes" id="UP001281410"/>
    </source>
</evidence>
<dbReference type="EMBL" id="JANJYJ010000007">
    <property type="protein sequence ID" value="KAK3199562.1"/>
    <property type="molecule type" value="Genomic_DNA"/>
</dbReference>
<dbReference type="Proteomes" id="UP001281410">
    <property type="component" value="Unassembled WGS sequence"/>
</dbReference>
<sequence>MRFSTSSVSPFVKVVGSLLMEDSNSARAFKEEWKVIIGKEDMAHFWDDIVWDSVPLNEAFPRIYALSCNKPGLVQDFGSWVGSCWVWKILLRRSLFDWEFEQWNCLHVLLNNIGIRNNISNSVAWTLSPHGSFTVWSFRRRLEDYCSGVSPISSLLWHGICPPKVEILVWQILKGRVMVKEVLCRFGVTFGGNQLCPLCNSVVESVDHLFLLCHRSWKIW</sequence>
<feature type="domain" description="Reverse transcriptase zinc-binding" evidence="1">
    <location>
        <begin position="151"/>
        <end position="220"/>
    </location>
</feature>
<accession>A0AAE0A3D9</accession>